<feature type="signal peptide" evidence="1">
    <location>
        <begin position="1"/>
        <end position="18"/>
    </location>
</feature>
<dbReference type="Proteomes" id="UP001595445">
    <property type="component" value="Unassembled WGS sequence"/>
</dbReference>
<evidence type="ECO:0008006" key="4">
    <source>
        <dbReference type="Google" id="ProtNLM"/>
    </source>
</evidence>
<organism evidence="2 3">
    <name type="scientific">Tabrizicola soli</name>
    <dbReference type="NCBI Taxonomy" id="2185115"/>
    <lineage>
        <taxon>Bacteria</taxon>
        <taxon>Pseudomonadati</taxon>
        <taxon>Pseudomonadota</taxon>
        <taxon>Alphaproteobacteria</taxon>
        <taxon>Rhodobacterales</taxon>
        <taxon>Paracoccaceae</taxon>
        <taxon>Tabrizicola</taxon>
    </lineage>
</organism>
<protein>
    <recommendedName>
        <fullName evidence="4">Periplasmic heavy metal sensor</fullName>
    </recommendedName>
</protein>
<dbReference type="RefSeq" id="WP_197647331.1">
    <property type="nucleotide sequence ID" value="NZ_JAEACP010000026.1"/>
</dbReference>
<comment type="caution">
    <text evidence="2">The sequence shown here is derived from an EMBL/GenBank/DDBJ whole genome shotgun (WGS) entry which is preliminary data.</text>
</comment>
<keyword evidence="1" id="KW-0732">Signal</keyword>
<accession>A0ABV7DSU8</accession>
<gene>
    <name evidence="2" type="ORF">ACFOD6_04465</name>
</gene>
<name>A0ABV7DSU8_9RHOB</name>
<keyword evidence="3" id="KW-1185">Reference proteome</keyword>
<feature type="chain" id="PRO_5046909539" description="Periplasmic heavy metal sensor" evidence="1">
    <location>
        <begin position="19"/>
        <end position="204"/>
    </location>
</feature>
<sequence length="204" mass="22255">MKSVLVLALMLLSPAAMAGGSGDPTWPCIQPKQPHLSIGQLWPGPPPDDAVIGLARRPDIAALAQVLEQRRLPVEEAEAQIAAFARGASAEELTALFVAVFDRIDAYRSRIMSGVARYAEKQMVLSDQIEARRAEMTRLSAAAEPDFDRIDAEEARLDWDTRIFTDRQAQLTYVCETPVILEQRAFALGRAIAAHLPATPTPAP</sequence>
<evidence type="ECO:0000256" key="1">
    <source>
        <dbReference type="SAM" id="SignalP"/>
    </source>
</evidence>
<dbReference type="EMBL" id="JBHRSM010000009">
    <property type="protein sequence ID" value="MFC3085299.1"/>
    <property type="molecule type" value="Genomic_DNA"/>
</dbReference>
<evidence type="ECO:0000313" key="3">
    <source>
        <dbReference type="Proteomes" id="UP001595445"/>
    </source>
</evidence>
<reference evidence="3" key="1">
    <citation type="journal article" date="2019" name="Int. J. Syst. Evol. Microbiol.">
        <title>The Global Catalogue of Microorganisms (GCM) 10K type strain sequencing project: providing services to taxonomists for standard genome sequencing and annotation.</title>
        <authorList>
            <consortium name="The Broad Institute Genomics Platform"/>
            <consortium name="The Broad Institute Genome Sequencing Center for Infectious Disease"/>
            <person name="Wu L."/>
            <person name="Ma J."/>
        </authorList>
    </citation>
    <scope>NUCLEOTIDE SEQUENCE [LARGE SCALE GENOMIC DNA]</scope>
    <source>
        <strain evidence="3">KCTC 62102</strain>
    </source>
</reference>
<evidence type="ECO:0000313" key="2">
    <source>
        <dbReference type="EMBL" id="MFC3085299.1"/>
    </source>
</evidence>
<proteinExistence type="predicted"/>